<keyword evidence="2" id="KW-1185">Reference proteome</keyword>
<sequence>MMIRRKRNCLCLPNVQYFQIQDFGDSSNVATTTVNKRKHEEKHDSDDNNEIMVIPVHKRKNEKEQNFKSGSKMASEHKLQKLKYNQVVSQDIKVDKFKKPAGWSPSPNKMQCILSPKDSEKWSPFKTKSGIIYLIYLLYTL</sequence>
<name>A0A8R2D236_ACYPI</name>
<dbReference type="AlphaFoldDB" id="A0A8R2D236"/>
<proteinExistence type="predicted"/>
<reference evidence="1" key="2">
    <citation type="submission" date="2022-06" db="UniProtKB">
        <authorList>
            <consortium name="EnsemblMetazoa"/>
        </authorList>
    </citation>
    <scope>IDENTIFICATION</scope>
</reference>
<evidence type="ECO:0000313" key="1">
    <source>
        <dbReference type="EnsemblMetazoa" id="XP_016657566.1"/>
    </source>
</evidence>
<dbReference type="Proteomes" id="UP000007819">
    <property type="component" value="Chromosome X"/>
</dbReference>
<reference evidence="2" key="1">
    <citation type="submission" date="2010-06" db="EMBL/GenBank/DDBJ databases">
        <authorList>
            <person name="Jiang H."/>
            <person name="Abraham K."/>
            <person name="Ali S."/>
            <person name="Alsbrooks S.L."/>
            <person name="Anim B.N."/>
            <person name="Anosike U.S."/>
            <person name="Attaway T."/>
            <person name="Bandaranaike D.P."/>
            <person name="Battles P.K."/>
            <person name="Bell S.N."/>
            <person name="Bell A.V."/>
            <person name="Beltran B."/>
            <person name="Bickham C."/>
            <person name="Bustamante Y."/>
            <person name="Caleb T."/>
            <person name="Canada A."/>
            <person name="Cardenas V."/>
            <person name="Carter K."/>
            <person name="Chacko J."/>
            <person name="Chandrabose M.N."/>
            <person name="Chavez D."/>
            <person name="Chavez A."/>
            <person name="Chen L."/>
            <person name="Chu H.-S."/>
            <person name="Claassen K.J."/>
            <person name="Cockrell R."/>
            <person name="Collins M."/>
            <person name="Cooper J.A."/>
            <person name="Cree A."/>
            <person name="Curry S.M."/>
            <person name="Da Y."/>
            <person name="Dao M.D."/>
            <person name="Das B."/>
            <person name="Davila M.-L."/>
            <person name="Davy-Carroll L."/>
            <person name="Denson S."/>
            <person name="Dinh H."/>
            <person name="Ebong V.E."/>
            <person name="Edwards J.R."/>
            <person name="Egan A."/>
            <person name="El-Daye J."/>
            <person name="Escobedo L."/>
            <person name="Fernandez S."/>
            <person name="Fernando P.R."/>
            <person name="Flagg N."/>
            <person name="Forbes L.D."/>
            <person name="Fowler R.G."/>
            <person name="Fu Q."/>
            <person name="Gabisi R.A."/>
            <person name="Ganer J."/>
            <person name="Garbino Pronczuk A."/>
            <person name="Garcia R.M."/>
            <person name="Garner T."/>
            <person name="Garrett T.E."/>
            <person name="Gonzalez D.A."/>
            <person name="Hamid H."/>
            <person name="Hawkins E.S."/>
            <person name="Hirani K."/>
            <person name="Hogues M.E."/>
            <person name="Hollins B."/>
            <person name="Hsiao C.-H."/>
            <person name="Jabil R."/>
            <person name="James M.L."/>
            <person name="Jhangiani S.N."/>
            <person name="Johnson B."/>
            <person name="Johnson Q."/>
            <person name="Joshi V."/>
            <person name="Kalu J.B."/>
            <person name="Kam C."/>
            <person name="Kashfia A."/>
            <person name="Keebler J."/>
            <person name="Kisamo H."/>
            <person name="Kovar C.L."/>
            <person name="Lago L.A."/>
            <person name="Lai C.-Y."/>
            <person name="Laidlaw J."/>
            <person name="Lara F."/>
            <person name="Le T.-K."/>
            <person name="Lee S.L."/>
            <person name="Legall F.H."/>
            <person name="Lemon S.J."/>
            <person name="Lewis L.R."/>
            <person name="Li B."/>
            <person name="Liu Y."/>
            <person name="Liu Y.-S."/>
            <person name="Lopez J."/>
            <person name="Lozado R.J."/>
            <person name="Lu J."/>
            <person name="Madu R.C."/>
            <person name="Maheshwari M."/>
            <person name="Maheshwari R."/>
            <person name="Malloy K."/>
            <person name="Martinez E."/>
            <person name="Mathew T."/>
            <person name="Mercado I.C."/>
            <person name="Mercado C."/>
            <person name="Meyer B."/>
            <person name="Montgomery K."/>
            <person name="Morgan M.B."/>
            <person name="Munidasa M."/>
            <person name="Nazareth L.V."/>
            <person name="Nelson J."/>
            <person name="Ng B.M."/>
            <person name="Nguyen N.B."/>
            <person name="Nguyen P.Q."/>
            <person name="Nguyen T."/>
            <person name="Obregon M."/>
            <person name="Okwuonu G.O."/>
            <person name="Onwere C.G."/>
            <person name="Orozco G."/>
            <person name="Parra A."/>
            <person name="Patel S."/>
            <person name="Patil S."/>
            <person name="Perez A."/>
            <person name="Perez Y."/>
            <person name="Pham C."/>
            <person name="Primus E.L."/>
            <person name="Pu L.-L."/>
            <person name="Puazo M."/>
            <person name="Qin X."/>
            <person name="Quiroz J.B."/>
            <person name="Reese J."/>
            <person name="Richards S."/>
            <person name="Rives C.M."/>
            <person name="Robberts R."/>
            <person name="Ruiz S.J."/>
            <person name="Ruiz M.J."/>
            <person name="Santibanez J."/>
            <person name="Schneider B.W."/>
            <person name="Sisson I."/>
            <person name="Smith M."/>
            <person name="Sodergren E."/>
            <person name="Song X.-Z."/>
            <person name="Song B.B."/>
            <person name="Summersgill H."/>
            <person name="Thelus R."/>
            <person name="Thornton R.D."/>
            <person name="Trejos Z.Y."/>
            <person name="Usmani K."/>
            <person name="Vattathil S."/>
            <person name="Villasana D."/>
            <person name="Walker D.L."/>
            <person name="Wang S."/>
            <person name="Wang K."/>
            <person name="White C.S."/>
            <person name="Williams A.C."/>
            <person name="Williamson J."/>
            <person name="Wilson K."/>
            <person name="Woghiren I.O."/>
            <person name="Woodworth J.R."/>
            <person name="Worley K.C."/>
            <person name="Wright R.A."/>
            <person name="Wu W."/>
            <person name="Young L."/>
            <person name="Zhang L."/>
            <person name="Zhang J."/>
            <person name="Zhu Y."/>
            <person name="Muzny D.M."/>
            <person name="Weinstock G."/>
            <person name="Gibbs R.A."/>
        </authorList>
    </citation>
    <scope>NUCLEOTIDE SEQUENCE [LARGE SCALE GENOMIC DNA]</scope>
    <source>
        <strain evidence="2">LSR1</strain>
    </source>
</reference>
<dbReference type="RefSeq" id="XP_016657566.1">
    <property type="nucleotide sequence ID" value="XM_016802077.2"/>
</dbReference>
<accession>A0A8R2D236</accession>
<dbReference type="EnsemblMetazoa" id="XM_016802077.2">
    <property type="protein sequence ID" value="XP_016657566.1"/>
    <property type="gene ID" value="LOC107882931"/>
</dbReference>
<protein>
    <submittedName>
        <fullName evidence="1">Uncharacterized protein</fullName>
    </submittedName>
</protein>
<evidence type="ECO:0000313" key="2">
    <source>
        <dbReference type="Proteomes" id="UP000007819"/>
    </source>
</evidence>
<dbReference type="GeneID" id="107882931"/>
<dbReference type="KEGG" id="api:107882931"/>
<organism evidence="1 2">
    <name type="scientific">Acyrthosiphon pisum</name>
    <name type="common">Pea aphid</name>
    <dbReference type="NCBI Taxonomy" id="7029"/>
    <lineage>
        <taxon>Eukaryota</taxon>
        <taxon>Metazoa</taxon>
        <taxon>Ecdysozoa</taxon>
        <taxon>Arthropoda</taxon>
        <taxon>Hexapoda</taxon>
        <taxon>Insecta</taxon>
        <taxon>Pterygota</taxon>
        <taxon>Neoptera</taxon>
        <taxon>Paraneoptera</taxon>
        <taxon>Hemiptera</taxon>
        <taxon>Sternorrhyncha</taxon>
        <taxon>Aphidomorpha</taxon>
        <taxon>Aphidoidea</taxon>
        <taxon>Aphididae</taxon>
        <taxon>Macrosiphini</taxon>
        <taxon>Acyrthosiphon</taxon>
    </lineage>
</organism>